<accession>A0A1I1XPY4</accession>
<dbReference type="EMBL" id="FOMX01000008">
    <property type="protein sequence ID" value="SFE09396.1"/>
    <property type="molecule type" value="Genomic_DNA"/>
</dbReference>
<sequence>ASQVEAEQGGASQVEAERRGASQVGASEAEPLGGASRALSGGVASSPRVSPAVPEAIGMSPHRPAFAAARTRNRRELDADSGWIELPGAGPWTASVRVIDVLGGESWHTWRIEHVC</sequence>
<evidence type="ECO:0000313" key="2">
    <source>
        <dbReference type="EMBL" id="SFE09396.1"/>
    </source>
</evidence>
<dbReference type="AlphaFoldDB" id="A0A1I1XPY4"/>
<gene>
    <name evidence="2" type="ORF">SAMN02745121_02999</name>
</gene>
<organism evidence="2 3">
    <name type="scientific">Nannocystis exedens</name>
    <dbReference type="NCBI Taxonomy" id="54"/>
    <lineage>
        <taxon>Bacteria</taxon>
        <taxon>Pseudomonadati</taxon>
        <taxon>Myxococcota</taxon>
        <taxon>Polyangia</taxon>
        <taxon>Nannocystales</taxon>
        <taxon>Nannocystaceae</taxon>
        <taxon>Nannocystis</taxon>
    </lineage>
</organism>
<protein>
    <submittedName>
        <fullName evidence="2">Uncharacterized protein</fullName>
    </submittedName>
</protein>
<evidence type="ECO:0000313" key="3">
    <source>
        <dbReference type="Proteomes" id="UP000199400"/>
    </source>
</evidence>
<reference evidence="3" key="1">
    <citation type="submission" date="2016-10" db="EMBL/GenBank/DDBJ databases">
        <authorList>
            <person name="Varghese N."/>
            <person name="Submissions S."/>
        </authorList>
    </citation>
    <scope>NUCLEOTIDE SEQUENCE [LARGE SCALE GENOMIC DNA]</scope>
    <source>
        <strain evidence="3">ATCC 25963</strain>
    </source>
</reference>
<evidence type="ECO:0000256" key="1">
    <source>
        <dbReference type="SAM" id="MobiDB-lite"/>
    </source>
</evidence>
<feature type="region of interest" description="Disordered" evidence="1">
    <location>
        <begin position="1"/>
        <end position="72"/>
    </location>
</feature>
<keyword evidence="3" id="KW-1185">Reference proteome</keyword>
<dbReference type="Proteomes" id="UP000199400">
    <property type="component" value="Unassembled WGS sequence"/>
</dbReference>
<name>A0A1I1XPY4_9BACT</name>
<proteinExistence type="predicted"/>
<feature type="non-terminal residue" evidence="2">
    <location>
        <position position="1"/>
    </location>
</feature>